<evidence type="ECO:0000313" key="3">
    <source>
        <dbReference type="EMBL" id="GMR60705.1"/>
    </source>
</evidence>
<feature type="non-terminal residue" evidence="3">
    <location>
        <position position="1"/>
    </location>
</feature>
<evidence type="ECO:0000313" key="4">
    <source>
        <dbReference type="Proteomes" id="UP001328107"/>
    </source>
</evidence>
<dbReference type="AlphaFoldDB" id="A0AAN5IE48"/>
<reference evidence="4" key="1">
    <citation type="submission" date="2022-10" db="EMBL/GenBank/DDBJ databases">
        <title>Genome assembly of Pristionchus species.</title>
        <authorList>
            <person name="Yoshida K."/>
            <person name="Sommer R.J."/>
        </authorList>
    </citation>
    <scope>NUCLEOTIDE SEQUENCE [LARGE SCALE GENOMIC DNA]</scope>
    <source>
        <strain evidence="4">RS5460</strain>
    </source>
</reference>
<name>A0AAN5IE48_9BILA</name>
<dbReference type="EMBL" id="BTRK01000006">
    <property type="protein sequence ID" value="GMR60705.1"/>
    <property type="molecule type" value="Genomic_DNA"/>
</dbReference>
<feature type="domain" description="EF-hand" evidence="2">
    <location>
        <begin position="95"/>
        <end position="130"/>
    </location>
</feature>
<dbReference type="PROSITE" id="PS50222">
    <property type="entry name" value="EF_HAND_2"/>
    <property type="match status" value="1"/>
</dbReference>
<dbReference type="Proteomes" id="UP001328107">
    <property type="component" value="Unassembled WGS sequence"/>
</dbReference>
<feature type="non-terminal residue" evidence="3">
    <location>
        <position position="207"/>
    </location>
</feature>
<protein>
    <recommendedName>
        <fullName evidence="2">EF-hand domain-containing protein</fullName>
    </recommendedName>
</protein>
<keyword evidence="1" id="KW-0812">Transmembrane</keyword>
<dbReference type="GO" id="GO:0005509">
    <property type="term" value="F:calcium ion binding"/>
    <property type="evidence" value="ECO:0007669"/>
    <property type="project" value="InterPro"/>
</dbReference>
<proteinExistence type="predicted"/>
<comment type="caution">
    <text evidence="3">The sequence shown here is derived from an EMBL/GenBank/DDBJ whole genome shotgun (WGS) entry which is preliminary data.</text>
</comment>
<dbReference type="InterPro" id="IPR002048">
    <property type="entry name" value="EF_hand_dom"/>
</dbReference>
<sequence>NGEMRGTEREETGLVLIRSLQSGMGFLCLSISSDLSDRGIINWPGNKQTSLLENNIDCRVSATLGRRNTISRRVTMNLLLLLLLLPSIVPTVLERSHRKALLTFEEWDLNKDCFVTYDEFINYFLDMLFAIRMFEAKASATERRHRYLREEDFEVAAGYATADRSKLNDMVCDERMTSIWSQFQPLQTVSTVFKIKSVINTTFWHRP</sequence>
<feature type="transmembrane region" description="Helical" evidence="1">
    <location>
        <begin position="74"/>
        <end position="93"/>
    </location>
</feature>
<keyword evidence="1" id="KW-1133">Transmembrane helix</keyword>
<keyword evidence="4" id="KW-1185">Reference proteome</keyword>
<evidence type="ECO:0000259" key="2">
    <source>
        <dbReference type="PROSITE" id="PS50222"/>
    </source>
</evidence>
<keyword evidence="1" id="KW-0472">Membrane</keyword>
<accession>A0AAN5IE48</accession>
<gene>
    <name evidence="3" type="ORF">PMAYCL1PPCAC_30900</name>
</gene>
<evidence type="ECO:0000256" key="1">
    <source>
        <dbReference type="SAM" id="Phobius"/>
    </source>
</evidence>
<organism evidence="3 4">
    <name type="scientific">Pristionchus mayeri</name>
    <dbReference type="NCBI Taxonomy" id="1317129"/>
    <lineage>
        <taxon>Eukaryota</taxon>
        <taxon>Metazoa</taxon>
        <taxon>Ecdysozoa</taxon>
        <taxon>Nematoda</taxon>
        <taxon>Chromadorea</taxon>
        <taxon>Rhabditida</taxon>
        <taxon>Rhabditina</taxon>
        <taxon>Diplogasteromorpha</taxon>
        <taxon>Diplogasteroidea</taxon>
        <taxon>Neodiplogasteridae</taxon>
        <taxon>Pristionchus</taxon>
    </lineage>
</organism>